<gene>
    <name evidence="1" type="ORF">LCGC14_1664110</name>
</gene>
<accession>A0A0F9HTZ6</accession>
<reference evidence="1" key="1">
    <citation type="journal article" date="2015" name="Nature">
        <title>Complex archaea that bridge the gap between prokaryotes and eukaryotes.</title>
        <authorList>
            <person name="Spang A."/>
            <person name="Saw J.H."/>
            <person name="Jorgensen S.L."/>
            <person name="Zaremba-Niedzwiedzka K."/>
            <person name="Martijn J."/>
            <person name="Lind A.E."/>
            <person name="van Eijk R."/>
            <person name="Schleper C."/>
            <person name="Guy L."/>
            <person name="Ettema T.J."/>
        </authorList>
    </citation>
    <scope>NUCLEOTIDE SEQUENCE</scope>
</reference>
<name>A0A0F9HTZ6_9ZZZZ</name>
<sequence>MAVEAKRLCGYRRINGLYLCGDYISSPCDRMPFPLTTCPVCGQGIKVARAFTRVNPFPLWGIHRDCADRLRPCFLCDPQDQPAYIMLIGAGNYKTPQDFLDEAHSMGISKRIPFIPKDLELGKTVVYLAHPKACEVKEPVALQQAMAIVEGAETNQPRLLETEKITKGLGIFCAFIPKRVEKLIWESKLTDEKREELEKRGITPVPIPDGDLDHA</sequence>
<protein>
    <submittedName>
        <fullName evidence="1">Uncharacterized protein</fullName>
    </submittedName>
</protein>
<dbReference type="EMBL" id="LAZR01014187">
    <property type="protein sequence ID" value="KKM18592.1"/>
    <property type="molecule type" value="Genomic_DNA"/>
</dbReference>
<organism evidence="1">
    <name type="scientific">marine sediment metagenome</name>
    <dbReference type="NCBI Taxonomy" id="412755"/>
    <lineage>
        <taxon>unclassified sequences</taxon>
        <taxon>metagenomes</taxon>
        <taxon>ecological metagenomes</taxon>
    </lineage>
</organism>
<dbReference type="AlphaFoldDB" id="A0A0F9HTZ6"/>
<evidence type="ECO:0000313" key="1">
    <source>
        <dbReference type="EMBL" id="KKM18592.1"/>
    </source>
</evidence>
<proteinExistence type="predicted"/>
<comment type="caution">
    <text evidence="1">The sequence shown here is derived from an EMBL/GenBank/DDBJ whole genome shotgun (WGS) entry which is preliminary data.</text>
</comment>